<name>A0A2I1GYC4_9GLOM</name>
<comment type="caution">
    <text evidence="2">The sequence shown here is derived from an EMBL/GenBank/DDBJ whole genome shotgun (WGS) entry which is preliminary data.</text>
</comment>
<keyword evidence="3" id="KW-1185">Reference proteome</keyword>
<organism evidence="2 3">
    <name type="scientific">Rhizophagus irregularis</name>
    <dbReference type="NCBI Taxonomy" id="588596"/>
    <lineage>
        <taxon>Eukaryota</taxon>
        <taxon>Fungi</taxon>
        <taxon>Fungi incertae sedis</taxon>
        <taxon>Mucoromycota</taxon>
        <taxon>Glomeromycotina</taxon>
        <taxon>Glomeromycetes</taxon>
        <taxon>Glomerales</taxon>
        <taxon>Glomeraceae</taxon>
        <taxon>Rhizophagus</taxon>
    </lineage>
</organism>
<proteinExistence type="predicted"/>
<reference evidence="2 3" key="1">
    <citation type="submission" date="2015-10" db="EMBL/GenBank/DDBJ databases">
        <title>Genome analyses suggest a sexual origin of heterokaryosis in a supposedly ancient asexual fungus.</title>
        <authorList>
            <person name="Ropars J."/>
            <person name="Sedzielewska K."/>
            <person name="Noel J."/>
            <person name="Charron P."/>
            <person name="Farinelli L."/>
            <person name="Marton T."/>
            <person name="Kruger M."/>
            <person name="Pelin A."/>
            <person name="Brachmann A."/>
            <person name="Corradi N."/>
        </authorList>
    </citation>
    <scope>NUCLEOTIDE SEQUENCE [LARGE SCALE GENOMIC DNA]</scope>
    <source>
        <strain evidence="2 3">A4</strain>
    </source>
</reference>
<protein>
    <submittedName>
        <fullName evidence="2">Uncharacterized protein</fullName>
    </submittedName>
</protein>
<evidence type="ECO:0000313" key="3">
    <source>
        <dbReference type="Proteomes" id="UP000234323"/>
    </source>
</evidence>
<keyword evidence="1" id="KW-1133">Transmembrane helix</keyword>
<sequence length="173" mass="19901">MNSNNNTMQAYSDSLMNQAENDFAPLQILDDGNDNVQHNLINNAGISNMNSKTLNINTNNISTTSTATSIFQNTTFEFYTHLPNDTRIYRFPYHYNVQSLIRQQIQQRVQQPVQQQSFDTATSLQVLNLPSKCIQIQLRLGPFLTVCKIRIIMVYSISTSLRTALFVFFLQYF</sequence>
<dbReference type="AlphaFoldDB" id="A0A2I1GYC4"/>
<feature type="transmembrane region" description="Helical" evidence="1">
    <location>
        <begin position="152"/>
        <end position="172"/>
    </location>
</feature>
<gene>
    <name evidence="2" type="ORF">RhiirA4_468795</name>
</gene>
<accession>A0A2I1GYC4</accession>
<dbReference type="Proteomes" id="UP000234323">
    <property type="component" value="Unassembled WGS sequence"/>
</dbReference>
<evidence type="ECO:0000256" key="1">
    <source>
        <dbReference type="SAM" id="Phobius"/>
    </source>
</evidence>
<evidence type="ECO:0000313" key="2">
    <source>
        <dbReference type="EMBL" id="PKY51638.1"/>
    </source>
</evidence>
<keyword evidence="1" id="KW-0812">Transmembrane</keyword>
<keyword evidence="1" id="KW-0472">Membrane</keyword>
<dbReference type="EMBL" id="LLXI01001056">
    <property type="protein sequence ID" value="PKY51638.1"/>
    <property type="molecule type" value="Genomic_DNA"/>
</dbReference>